<evidence type="ECO:0000313" key="2">
    <source>
        <dbReference type="EMBL" id="KAK3314454.1"/>
    </source>
</evidence>
<name>A0AAE0HX27_9PEZI</name>
<accession>A0AAE0HX27</accession>
<evidence type="ECO:0000313" key="3">
    <source>
        <dbReference type="Proteomes" id="UP001283341"/>
    </source>
</evidence>
<dbReference type="Gene3D" id="3.40.30.10">
    <property type="entry name" value="Glutaredoxin"/>
    <property type="match status" value="2"/>
</dbReference>
<feature type="chain" id="PRO_5041938634" description="Thioredoxin domain-containing protein" evidence="1">
    <location>
        <begin position="22"/>
        <end position="349"/>
    </location>
</feature>
<proteinExistence type="predicted"/>
<feature type="signal peptide" evidence="1">
    <location>
        <begin position="1"/>
        <end position="21"/>
    </location>
</feature>
<dbReference type="SUPFAM" id="SSF52833">
    <property type="entry name" value="Thioredoxin-like"/>
    <property type="match status" value="2"/>
</dbReference>
<sequence length="349" mass="40346">MKRSISLFSFLLLGVARLGLAWNHVSEQSLQEGLDSHAYMFIAFVLPTQEESKALEKEWTVMQEKEKDDNIVSFDCSGPHLKFCKDLDVTSFPSIRLYHRDGRMDRYRGDRKGRSMGMFLHRTLAPQPLEIGVDETKVGSLSLLDDVVIIAHPHPDDWDFWDRFKALAKHYRDRYSFILSISDSGKKKSEMVCFNNIDDLKHTASEVATVEALEEFVKVCAEPLIPELTRRNEGDYTQSQKSILHYFAKTEEEKEQYREEMRPLAKKYGEFLHFTITDVNEYPTMPAMLGLRAGSKSGMVLENTNTGEKFHYKKSMQKLKADNVEKFLDDVIDGKVKAWDDGRRTHEEL</sequence>
<dbReference type="Pfam" id="PF13848">
    <property type="entry name" value="Thioredoxin_6"/>
    <property type="match status" value="1"/>
</dbReference>
<dbReference type="AlphaFoldDB" id="A0AAE0HX27"/>
<keyword evidence="3" id="KW-1185">Reference proteome</keyword>
<dbReference type="PANTHER" id="PTHR22699">
    <property type="entry name" value="THIOREDOXIN DOMAIN-CONTAINING PROTEIN 16"/>
    <property type="match status" value="1"/>
</dbReference>
<protein>
    <recommendedName>
        <fullName evidence="4">Thioredoxin domain-containing protein</fullName>
    </recommendedName>
</protein>
<dbReference type="Proteomes" id="UP001283341">
    <property type="component" value="Unassembled WGS sequence"/>
</dbReference>
<gene>
    <name evidence="2" type="ORF">B0H66DRAFT_313472</name>
</gene>
<dbReference type="InterPro" id="IPR036249">
    <property type="entry name" value="Thioredoxin-like_sf"/>
</dbReference>
<reference evidence="2" key="2">
    <citation type="submission" date="2023-06" db="EMBL/GenBank/DDBJ databases">
        <authorList>
            <consortium name="Lawrence Berkeley National Laboratory"/>
            <person name="Haridas S."/>
            <person name="Hensen N."/>
            <person name="Bonometti L."/>
            <person name="Westerberg I."/>
            <person name="Brannstrom I.O."/>
            <person name="Guillou S."/>
            <person name="Cros-Aarteil S."/>
            <person name="Calhoun S."/>
            <person name="Kuo A."/>
            <person name="Mondo S."/>
            <person name="Pangilinan J."/>
            <person name="Riley R."/>
            <person name="Labutti K."/>
            <person name="Andreopoulos B."/>
            <person name="Lipzen A."/>
            <person name="Chen C."/>
            <person name="Yanf M."/>
            <person name="Daum C."/>
            <person name="Ng V."/>
            <person name="Clum A."/>
            <person name="Steindorff A."/>
            <person name="Ohm R."/>
            <person name="Martin F."/>
            <person name="Silar P."/>
            <person name="Natvig D."/>
            <person name="Lalanne C."/>
            <person name="Gautier V."/>
            <person name="Ament-Velasquez S.L."/>
            <person name="Kruys A."/>
            <person name="Hutchinson M.I."/>
            <person name="Powell A.J."/>
            <person name="Barry K."/>
            <person name="Miller A.N."/>
            <person name="Grigoriev I.V."/>
            <person name="Debuchy R."/>
            <person name="Gladieux P."/>
            <person name="Thoren M.H."/>
            <person name="Johannesson H."/>
        </authorList>
    </citation>
    <scope>NUCLEOTIDE SEQUENCE</scope>
    <source>
        <strain evidence="2">CBS 118394</strain>
    </source>
</reference>
<organism evidence="2 3">
    <name type="scientific">Apodospora peruviana</name>
    <dbReference type="NCBI Taxonomy" id="516989"/>
    <lineage>
        <taxon>Eukaryota</taxon>
        <taxon>Fungi</taxon>
        <taxon>Dikarya</taxon>
        <taxon>Ascomycota</taxon>
        <taxon>Pezizomycotina</taxon>
        <taxon>Sordariomycetes</taxon>
        <taxon>Sordariomycetidae</taxon>
        <taxon>Sordariales</taxon>
        <taxon>Lasiosphaeriaceae</taxon>
        <taxon>Apodospora</taxon>
    </lineage>
</organism>
<keyword evidence="1" id="KW-0732">Signal</keyword>
<dbReference type="PANTHER" id="PTHR22699:SF1">
    <property type="entry name" value="THIOREDOXIN DOMAIN-CONTAINING PROTEIN 16"/>
    <property type="match status" value="1"/>
</dbReference>
<evidence type="ECO:0000256" key="1">
    <source>
        <dbReference type="SAM" id="SignalP"/>
    </source>
</evidence>
<dbReference type="EMBL" id="JAUEDM010000006">
    <property type="protein sequence ID" value="KAK3314454.1"/>
    <property type="molecule type" value="Genomic_DNA"/>
</dbReference>
<reference evidence="2" key="1">
    <citation type="journal article" date="2023" name="Mol. Phylogenet. Evol.">
        <title>Genome-scale phylogeny and comparative genomics of the fungal order Sordariales.</title>
        <authorList>
            <person name="Hensen N."/>
            <person name="Bonometti L."/>
            <person name="Westerberg I."/>
            <person name="Brannstrom I.O."/>
            <person name="Guillou S."/>
            <person name="Cros-Aarteil S."/>
            <person name="Calhoun S."/>
            <person name="Haridas S."/>
            <person name="Kuo A."/>
            <person name="Mondo S."/>
            <person name="Pangilinan J."/>
            <person name="Riley R."/>
            <person name="LaButti K."/>
            <person name="Andreopoulos B."/>
            <person name="Lipzen A."/>
            <person name="Chen C."/>
            <person name="Yan M."/>
            <person name="Daum C."/>
            <person name="Ng V."/>
            <person name="Clum A."/>
            <person name="Steindorff A."/>
            <person name="Ohm R.A."/>
            <person name="Martin F."/>
            <person name="Silar P."/>
            <person name="Natvig D.O."/>
            <person name="Lalanne C."/>
            <person name="Gautier V."/>
            <person name="Ament-Velasquez S.L."/>
            <person name="Kruys A."/>
            <person name="Hutchinson M.I."/>
            <person name="Powell A.J."/>
            <person name="Barry K."/>
            <person name="Miller A.N."/>
            <person name="Grigoriev I.V."/>
            <person name="Debuchy R."/>
            <person name="Gladieux P."/>
            <person name="Hiltunen Thoren M."/>
            <person name="Johannesson H."/>
        </authorList>
    </citation>
    <scope>NUCLEOTIDE SEQUENCE</scope>
    <source>
        <strain evidence="2">CBS 118394</strain>
    </source>
</reference>
<dbReference type="InterPro" id="IPR040090">
    <property type="entry name" value="TXNDC16"/>
</dbReference>
<comment type="caution">
    <text evidence="2">The sequence shown here is derived from an EMBL/GenBank/DDBJ whole genome shotgun (WGS) entry which is preliminary data.</text>
</comment>
<evidence type="ECO:0008006" key="4">
    <source>
        <dbReference type="Google" id="ProtNLM"/>
    </source>
</evidence>